<evidence type="ECO:0000313" key="2">
    <source>
        <dbReference type="EMBL" id="KPJ07744.1"/>
    </source>
</evidence>
<reference evidence="2 3" key="1">
    <citation type="journal article" date="2015" name="Nat. Commun.">
        <title>Outbred genome sequencing and CRISPR/Cas9 gene editing in butterflies.</title>
        <authorList>
            <person name="Li X."/>
            <person name="Fan D."/>
            <person name="Zhang W."/>
            <person name="Liu G."/>
            <person name="Zhang L."/>
            <person name="Zhao L."/>
            <person name="Fang X."/>
            <person name="Chen L."/>
            <person name="Dong Y."/>
            <person name="Chen Y."/>
            <person name="Ding Y."/>
            <person name="Zhao R."/>
            <person name="Feng M."/>
            <person name="Zhu Y."/>
            <person name="Feng Y."/>
            <person name="Jiang X."/>
            <person name="Zhu D."/>
            <person name="Xiang H."/>
            <person name="Feng X."/>
            <person name="Li S."/>
            <person name="Wang J."/>
            <person name="Zhang G."/>
            <person name="Kronforst M.R."/>
            <person name="Wang W."/>
        </authorList>
    </citation>
    <scope>NUCLEOTIDE SEQUENCE [LARGE SCALE GENOMIC DNA]</scope>
    <source>
        <strain evidence="2">Ya'a_city_454_Pm</strain>
        <tissue evidence="2">Whole body</tissue>
    </source>
</reference>
<feature type="transmembrane region" description="Helical" evidence="1">
    <location>
        <begin position="451"/>
        <end position="470"/>
    </location>
</feature>
<keyword evidence="2" id="KW-0808">Transferase</keyword>
<evidence type="ECO:0000256" key="1">
    <source>
        <dbReference type="SAM" id="Phobius"/>
    </source>
</evidence>
<feature type="transmembrane region" description="Helical" evidence="1">
    <location>
        <begin position="117"/>
        <end position="138"/>
    </location>
</feature>
<protein>
    <submittedName>
        <fullName evidence="2">Heparan-alpha-glucosaminide N-acetyltransferase</fullName>
    </submittedName>
</protein>
<feature type="transmembrane region" description="Helical" evidence="1">
    <location>
        <begin position="516"/>
        <end position="533"/>
    </location>
</feature>
<evidence type="ECO:0000313" key="3">
    <source>
        <dbReference type="Proteomes" id="UP000053240"/>
    </source>
</evidence>
<dbReference type="PANTHER" id="PTHR31061:SF24">
    <property type="entry name" value="LD22376P"/>
    <property type="match status" value="1"/>
</dbReference>
<name>A0A194QQW9_PAPMA</name>
<gene>
    <name evidence="2" type="ORF">RR48_11300</name>
</gene>
<feature type="transmembrane region" description="Helical" evidence="1">
    <location>
        <begin position="417"/>
        <end position="439"/>
    </location>
</feature>
<dbReference type="EMBL" id="KQ461181">
    <property type="protein sequence ID" value="KPJ07744.1"/>
    <property type="molecule type" value="Genomic_DNA"/>
</dbReference>
<keyword evidence="1" id="KW-0812">Transmembrane</keyword>
<feature type="transmembrane region" description="Helical" evidence="1">
    <location>
        <begin position="181"/>
        <end position="202"/>
    </location>
</feature>
<feature type="transmembrane region" description="Helical" evidence="1">
    <location>
        <begin position="553"/>
        <end position="570"/>
    </location>
</feature>
<feature type="transmembrane region" description="Helical" evidence="1">
    <location>
        <begin position="334"/>
        <end position="353"/>
    </location>
</feature>
<dbReference type="PANTHER" id="PTHR31061">
    <property type="entry name" value="LD22376P"/>
    <property type="match status" value="1"/>
</dbReference>
<organism evidence="2 3">
    <name type="scientific">Papilio machaon</name>
    <name type="common">Old World swallowtail butterfly</name>
    <dbReference type="NCBI Taxonomy" id="76193"/>
    <lineage>
        <taxon>Eukaryota</taxon>
        <taxon>Metazoa</taxon>
        <taxon>Ecdysozoa</taxon>
        <taxon>Arthropoda</taxon>
        <taxon>Hexapoda</taxon>
        <taxon>Insecta</taxon>
        <taxon>Pterygota</taxon>
        <taxon>Neoptera</taxon>
        <taxon>Endopterygota</taxon>
        <taxon>Lepidoptera</taxon>
        <taxon>Glossata</taxon>
        <taxon>Ditrysia</taxon>
        <taxon>Papilionoidea</taxon>
        <taxon>Papilionidae</taxon>
        <taxon>Papilioninae</taxon>
        <taxon>Papilio</taxon>
    </lineage>
</organism>
<dbReference type="AlphaFoldDB" id="A0A194QQW9"/>
<sequence length="578" mass="64582">MGLSYFENVGYFLRNCNGKTLRYDQACLQIVTNEQISFWSQYEECEDCILLKTADFNQTGDVVIETFSPLRYLVQNEQGRSCNGTYAFGEFGQYSLNLTNGWPEECQPRMTAEPDAAFLPILTAIVVLLSMATLWYIVKWMYVCLFEGTYAFGEFGQYSLNLTNGWLEECQPRMTAEPDAAFLPILTAIVVLLSMATLWYIVKGIGKRVVAGRFYARYFAREDNELGSETRVLTTEASVPRSPTRSRLRSLDIFRGFSIALMVARRSLFLSLIGICLSSVDVSWSDVRLPGVLQRLAAMYLIVGALECAFMRTSQDMTPGRSLFRDITAGWQQWLATLLLVAIQICITLTVAAPGCPRGYTGPGGLHRTASGDFTLQNCTGGIAGYIDRLILGSSHLYKGGRYRDVYHTKLPYDPEGVLGVLSGVLVVQAGAHATRIMLAYNHARARIMRWVFWSIVFGVSGGALCMFTKEGGPIPVNKPLWSVSYCLVTSSMAYFIQAALYFLVDLKNKWGGRPLYYAGQNALFLYIGSELLKRNFPLHWHIAAPTHSQLLATHAAAMLMWLAVGVALYKKRIFITL</sequence>
<keyword evidence="3" id="KW-1185">Reference proteome</keyword>
<dbReference type="Proteomes" id="UP000053240">
    <property type="component" value="Unassembled WGS sequence"/>
</dbReference>
<feature type="transmembrane region" description="Helical" evidence="1">
    <location>
        <begin position="482"/>
        <end position="504"/>
    </location>
</feature>
<accession>A0A194QQW9</accession>
<dbReference type="InParanoid" id="A0A194QQW9"/>
<feature type="transmembrane region" description="Helical" evidence="1">
    <location>
        <begin position="292"/>
        <end position="313"/>
    </location>
</feature>
<keyword evidence="1" id="KW-0472">Membrane</keyword>
<keyword evidence="1" id="KW-1133">Transmembrane helix</keyword>
<proteinExistence type="predicted"/>
<feature type="transmembrane region" description="Helical" evidence="1">
    <location>
        <begin position="257"/>
        <end position="280"/>
    </location>
</feature>
<dbReference type="GO" id="GO:0016740">
    <property type="term" value="F:transferase activity"/>
    <property type="evidence" value="ECO:0007669"/>
    <property type="project" value="UniProtKB-KW"/>
</dbReference>